<sequence>MTNGWPHELAPYFEMLRIRRVEEAIARRYSDQQMRTPVHFCIGQEAPAVGVSMHLTLADQVMSAHRNHAHYLAKGGDLGRMIAELYGRSTGCCKGRGGSQHLIDTSVGFAGAAPILGSTISIATGIAFKLAKFNPGEVVVTYFGDAACEEGVFHESLAFASLHSLPIIYVCENNLYSVHSPMESRQPDRPIAELATGHRVPSFEGDGNDVAEVSMLASTAVNRARNGAGPSFLVFNTYRIVGHVGPEVDLNLGYRTQDELDHWERKDPLVQEMRRLGLPTAAWKELSDQMEDSITLEIESAFRFAIESPYPDAAEVALDVVPS</sequence>
<proteinExistence type="predicted"/>
<dbReference type="Gene3D" id="3.40.50.970">
    <property type="match status" value="1"/>
</dbReference>
<keyword evidence="3" id="KW-0786">Thiamine pyrophosphate</keyword>
<dbReference type="PANTHER" id="PTHR11516:SF60">
    <property type="entry name" value="PYRUVATE DEHYDROGENASE E1 COMPONENT SUBUNIT ALPHA"/>
    <property type="match status" value="1"/>
</dbReference>
<evidence type="ECO:0000259" key="4">
    <source>
        <dbReference type="Pfam" id="PF00676"/>
    </source>
</evidence>
<dbReference type="InterPro" id="IPR001017">
    <property type="entry name" value="DH_E1"/>
</dbReference>
<evidence type="ECO:0000256" key="2">
    <source>
        <dbReference type="ARBA" id="ARBA00023002"/>
    </source>
</evidence>
<dbReference type="GO" id="GO:0006086">
    <property type="term" value="P:pyruvate decarboxylation to acetyl-CoA"/>
    <property type="evidence" value="ECO:0007669"/>
    <property type="project" value="TreeGrafter"/>
</dbReference>
<dbReference type="InterPro" id="IPR029061">
    <property type="entry name" value="THDP-binding"/>
</dbReference>
<gene>
    <name evidence="5" type="ORF">UFOPK3772_03491</name>
</gene>
<dbReference type="GO" id="GO:0004739">
    <property type="term" value="F:pyruvate dehydrogenase (acetyl-transferring) activity"/>
    <property type="evidence" value="ECO:0007669"/>
    <property type="project" value="TreeGrafter"/>
</dbReference>
<dbReference type="PANTHER" id="PTHR11516">
    <property type="entry name" value="PYRUVATE DEHYDROGENASE E1 COMPONENT, ALPHA SUBUNIT BACTERIAL AND ORGANELLAR"/>
    <property type="match status" value="1"/>
</dbReference>
<feature type="domain" description="Dehydrogenase E1 component" evidence="4">
    <location>
        <begin position="15"/>
        <end position="312"/>
    </location>
</feature>
<dbReference type="CDD" id="cd02000">
    <property type="entry name" value="TPP_E1_PDC_ADC_BCADC"/>
    <property type="match status" value="1"/>
</dbReference>
<comment type="cofactor">
    <cofactor evidence="1">
        <name>thiamine diphosphate</name>
        <dbReference type="ChEBI" id="CHEBI:58937"/>
    </cofactor>
</comment>
<name>A0A6J7LV99_9ZZZZ</name>
<reference evidence="5" key="1">
    <citation type="submission" date="2020-05" db="EMBL/GenBank/DDBJ databases">
        <authorList>
            <person name="Chiriac C."/>
            <person name="Salcher M."/>
            <person name="Ghai R."/>
            <person name="Kavagutti S V."/>
        </authorList>
    </citation>
    <scope>NUCLEOTIDE SEQUENCE</scope>
</reference>
<dbReference type="EMBL" id="CAFBNE010000215">
    <property type="protein sequence ID" value="CAB4972426.1"/>
    <property type="molecule type" value="Genomic_DNA"/>
</dbReference>
<evidence type="ECO:0000256" key="1">
    <source>
        <dbReference type="ARBA" id="ARBA00001964"/>
    </source>
</evidence>
<accession>A0A6J7LV99</accession>
<organism evidence="5">
    <name type="scientific">freshwater metagenome</name>
    <dbReference type="NCBI Taxonomy" id="449393"/>
    <lineage>
        <taxon>unclassified sequences</taxon>
        <taxon>metagenomes</taxon>
        <taxon>ecological metagenomes</taxon>
    </lineage>
</organism>
<dbReference type="Pfam" id="PF00676">
    <property type="entry name" value="E1_dh"/>
    <property type="match status" value="1"/>
</dbReference>
<protein>
    <submittedName>
        <fullName evidence="5">Unannotated protein</fullName>
    </submittedName>
</protein>
<dbReference type="InterPro" id="IPR050642">
    <property type="entry name" value="PDH_E1_Alpha_Subunit"/>
</dbReference>
<dbReference type="SUPFAM" id="SSF52518">
    <property type="entry name" value="Thiamin diphosphate-binding fold (THDP-binding)"/>
    <property type="match status" value="1"/>
</dbReference>
<dbReference type="AlphaFoldDB" id="A0A6J7LV99"/>
<evidence type="ECO:0000256" key="3">
    <source>
        <dbReference type="ARBA" id="ARBA00023052"/>
    </source>
</evidence>
<evidence type="ECO:0000313" key="5">
    <source>
        <dbReference type="EMBL" id="CAB4972426.1"/>
    </source>
</evidence>
<keyword evidence="2" id="KW-0560">Oxidoreductase</keyword>